<dbReference type="Gene3D" id="2.180.10.10">
    <property type="entry name" value="RHS repeat-associated core"/>
    <property type="match status" value="3"/>
</dbReference>
<feature type="chain" id="PRO_5046670436" evidence="2">
    <location>
        <begin position="31"/>
        <end position="1436"/>
    </location>
</feature>
<feature type="domain" description="Teneurin-like YD-shell" evidence="3">
    <location>
        <begin position="996"/>
        <end position="1191"/>
    </location>
</feature>
<dbReference type="InterPro" id="IPR056823">
    <property type="entry name" value="TEN-like_YD-shell"/>
</dbReference>
<organism evidence="4 5">
    <name type="scientific">Sphingomonas oligophenolica</name>
    <dbReference type="NCBI Taxonomy" id="301154"/>
    <lineage>
        <taxon>Bacteria</taxon>
        <taxon>Pseudomonadati</taxon>
        <taxon>Pseudomonadota</taxon>
        <taxon>Alphaproteobacteria</taxon>
        <taxon>Sphingomonadales</taxon>
        <taxon>Sphingomonadaceae</taxon>
        <taxon>Sphingomonas</taxon>
    </lineage>
</organism>
<evidence type="ECO:0000259" key="3">
    <source>
        <dbReference type="Pfam" id="PF25023"/>
    </source>
</evidence>
<dbReference type="InterPro" id="IPR006530">
    <property type="entry name" value="YD"/>
</dbReference>
<comment type="caution">
    <text evidence="4">The sequence shown here is derived from an EMBL/GenBank/DDBJ whole genome shotgun (WGS) entry which is preliminary data.</text>
</comment>
<evidence type="ECO:0000313" key="5">
    <source>
        <dbReference type="Proteomes" id="UP001419910"/>
    </source>
</evidence>
<gene>
    <name evidence="4" type="ORF">ABC974_06305</name>
</gene>
<keyword evidence="5" id="KW-1185">Reference proteome</keyword>
<feature type="signal peptide" evidence="2">
    <location>
        <begin position="1"/>
        <end position="30"/>
    </location>
</feature>
<dbReference type="Pfam" id="PF25023">
    <property type="entry name" value="TEN_YD-shell"/>
    <property type="match status" value="1"/>
</dbReference>
<dbReference type="NCBIfam" id="TIGR03696">
    <property type="entry name" value="Rhs_assc_core"/>
    <property type="match status" value="1"/>
</dbReference>
<evidence type="ECO:0000256" key="2">
    <source>
        <dbReference type="SAM" id="SignalP"/>
    </source>
</evidence>
<proteinExistence type="predicted"/>
<name>A0ABU9Y0E2_9SPHN</name>
<dbReference type="InterPro" id="IPR050708">
    <property type="entry name" value="T6SS_VgrG/RHS"/>
</dbReference>
<dbReference type="Pfam" id="PF05593">
    <property type="entry name" value="RHS_repeat"/>
    <property type="match status" value="2"/>
</dbReference>
<dbReference type="PANTHER" id="PTHR32305:SF15">
    <property type="entry name" value="PROTEIN RHSA-RELATED"/>
    <property type="match status" value="1"/>
</dbReference>
<dbReference type="RefSeq" id="WP_343891885.1">
    <property type="nucleotide sequence ID" value="NZ_BAAAEH010000047.1"/>
</dbReference>
<dbReference type="Proteomes" id="UP001419910">
    <property type="component" value="Unassembled WGS sequence"/>
</dbReference>
<dbReference type="EMBL" id="JBDIME010000003">
    <property type="protein sequence ID" value="MEN2789230.1"/>
    <property type="molecule type" value="Genomic_DNA"/>
</dbReference>
<keyword evidence="1" id="KW-0677">Repeat</keyword>
<sequence length="1436" mass="150585">MQSSRQRENRRALARRAGLFLSTALITVQASSAFGQSTVPLPPSYSQIDENGVDISLGTFNYSSSVLSIGPAGAGGLSYGPQTLDGQWAADNFFGLALPTGSGGISVSFGGSTEYFNPSGSTWVSAQGSGATLTFNGTYYVYTKSGGTVITYDVRTAVNSAPVWTRASPISVKYPDGTILRLFYKVITAPANTPNGNWNMVVVSRLQSVTSNHGYMIKYGYSHPTATYLSSVTAINTAVDYCDPTADSCTGLTQSWPSVSTTTPYFLANAYPAITSLTDPLGHTTHFTLSGNYVTAIQRPGAATPDVSIGYDASNHVSSITREGVTYTYNYVVSGGVATMTRTDPAGKTRIAITTLSVGRPSSVQDEFGHITSYTYDTSGRLTYVTAPEGNQVKTTYGARGNVTETRAISKTPGTPPDIVTSASYDTTCTNIVKCNLPNATFDANNNETDYSYDPSTGMITSVLAPAPVALGVRPETRYGYTALQAYFKNSAGSIVASGEPIAMPTSVSSCQTGASCAATSNEVKTTIAYGPQTAGTANNLLPVSSTTGAGDGSLTASSTVTYDMIGNVLTVDGPLAGAADTTRIRYDAAREVVGAVGPDPDGSGALKNRAARITRNVDGQVTLSEIGTVNSQSDPDWAGFASLQQAASSYDANARKTRDTVSAGGTTYAQTDYSYDALGRSDCVAVRMNPAAFGSAPGACSLGTSASFGNDRITRMNYDFAGRVTGTTTALGTPAAATNSTSYSINGLVATATDGELNTTTNEYDGLDRLVKTRYPSSTAGSGTSSTTDYEQFSYDPNGNMLSRRLRDGTSIVMTYDHLNRTSLKTLPGSEPAVAYSYDNLGHITSAYTSGNAVATSYDALGRATSQTTPLGTVAMGYDLAGRRTTTVWPDSFYVNYDHLVTGEVSAIRENGATSGVGVLASYSYDNLGRRTSIARGNGTATSYGFDTVSRLTSLAQDLFGTANDLTLGFGYNPAGQIMSATRSNDSYAWLATTAGNTNRAYALNGLNQMTTVGGGALSYDARGNLTNTGTNTYTYSSENLLRTGPSSTTLVYDPLKRLYEASGTTSEFYAYDGSQRVGEYSSAGTLLRRYVFGPDGEAPLVWYEGAGTTDRRWLHTDERGSVIAVTDAGGALLGINSYDEYGVPGSGNIGKFQYTGQAYLPTLGLYYYKARIYSSRIGRFLQTDPIGYSDGMNWYNYVGSDPVNAADPSGTDGVCTSGTGTFSSCMSYWPGQNYTPPQAGGIPGNDPYFENYISSGYNAAGVLNYIPGHFENTDGLPSHMEDADIVPSLTWVPSVYFSWQNSGSSQTETSNFSGNFSLVLGESGLVGSIVDSASKLSTVGTNLKTYASGWRGNGVIKTASVGRVAFRFGAGLAVAGFLNDLASYESGNLSGEKLGLNTVMGVIGVLGGPIGAAASTTYFLVDAAAGSPDPFLNK</sequence>
<protein>
    <submittedName>
        <fullName evidence="4">RHS repeat-associated core domain-containing protein</fullName>
    </submittedName>
</protein>
<dbReference type="PANTHER" id="PTHR32305">
    <property type="match status" value="1"/>
</dbReference>
<dbReference type="InterPro" id="IPR022385">
    <property type="entry name" value="Rhs_assc_core"/>
</dbReference>
<evidence type="ECO:0000256" key="1">
    <source>
        <dbReference type="ARBA" id="ARBA00022737"/>
    </source>
</evidence>
<accession>A0ABU9Y0E2</accession>
<evidence type="ECO:0000313" key="4">
    <source>
        <dbReference type="EMBL" id="MEN2789230.1"/>
    </source>
</evidence>
<keyword evidence="2" id="KW-0732">Signal</keyword>
<reference evidence="4 5" key="1">
    <citation type="submission" date="2024-05" db="EMBL/GenBank/DDBJ databases">
        <authorList>
            <person name="Liu Q."/>
            <person name="Xin Y.-H."/>
        </authorList>
    </citation>
    <scope>NUCLEOTIDE SEQUENCE [LARGE SCALE GENOMIC DNA]</scope>
    <source>
        <strain evidence="4 5">CGMCC 1.10181</strain>
    </source>
</reference>
<dbReference type="InterPro" id="IPR031325">
    <property type="entry name" value="RHS_repeat"/>
</dbReference>
<dbReference type="NCBIfam" id="TIGR01643">
    <property type="entry name" value="YD_repeat_2x"/>
    <property type="match status" value="3"/>
</dbReference>